<accession>A0ABD5Y7V6</accession>
<gene>
    <name evidence="1" type="ORF">ACFQMA_24400</name>
</gene>
<name>A0ABD5Y7V6_9EURY</name>
<evidence type="ECO:0000313" key="2">
    <source>
        <dbReference type="Proteomes" id="UP001596432"/>
    </source>
</evidence>
<organism evidence="1 2">
    <name type="scientific">Halosimplex aquaticum</name>
    <dbReference type="NCBI Taxonomy" id="3026162"/>
    <lineage>
        <taxon>Archaea</taxon>
        <taxon>Methanobacteriati</taxon>
        <taxon>Methanobacteriota</taxon>
        <taxon>Stenosarchaea group</taxon>
        <taxon>Halobacteria</taxon>
        <taxon>Halobacteriales</taxon>
        <taxon>Haloarculaceae</taxon>
        <taxon>Halosimplex</taxon>
    </lineage>
</organism>
<dbReference type="EMBL" id="JBHTAS010000002">
    <property type="protein sequence ID" value="MFC7142951.1"/>
    <property type="molecule type" value="Genomic_DNA"/>
</dbReference>
<dbReference type="Proteomes" id="UP001596432">
    <property type="component" value="Unassembled WGS sequence"/>
</dbReference>
<reference evidence="1 2" key="1">
    <citation type="journal article" date="2019" name="Int. J. Syst. Evol. Microbiol.">
        <title>The Global Catalogue of Microorganisms (GCM) 10K type strain sequencing project: providing services to taxonomists for standard genome sequencing and annotation.</title>
        <authorList>
            <consortium name="The Broad Institute Genomics Platform"/>
            <consortium name="The Broad Institute Genome Sequencing Center for Infectious Disease"/>
            <person name="Wu L."/>
            <person name="Ma J."/>
        </authorList>
    </citation>
    <scope>NUCLEOTIDE SEQUENCE [LARGE SCALE GENOMIC DNA]</scope>
    <source>
        <strain evidence="1 2">XZYJT29</strain>
    </source>
</reference>
<dbReference type="GeneID" id="78823316"/>
<evidence type="ECO:0008006" key="3">
    <source>
        <dbReference type="Google" id="ProtNLM"/>
    </source>
</evidence>
<dbReference type="AlphaFoldDB" id="A0ABD5Y7V6"/>
<comment type="caution">
    <text evidence="1">The sequence shown here is derived from an EMBL/GenBank/DDBJ whole genome shotgun (WGS) entry which is preliminary data.</text>
</comment>
<protein>
    <recommendedName>
        <fullName evidence="3">Sigma-70, region 4</fullName>
    </recommendedName>
</protein>
<dbReference type="RefSeq" id="WP_274326279.1">
    <property type="nucleotide sequence ID" value="NZ_CP118159.1"/>
</dbReference>
<keyword evidence="2" id="KW-1185">Reference proteome</keyword>
<evidence type="ECO:0000313" key="1">
    <source>
        <dbReference type="EMBL" id="MFC7142951.1"/>
    </source>
</evidence>
<proteinExistence type="predicted"/>
<sequence length="200" mass="22253">MTAQPGTGSGRDFVTIFKTGSVDRGEYPELADLLLEGRTQLSAETSYLMKFGDESHRSLTPFDVASLHDVPAYPLPQTALDSLPAHVRAELEQNGAIQMVASYDPENHRFEEVDLAWDDQDFLERVTELIAGELSLHEAVDWVVVEEAERYTVAQWAEIRDVTGDAVRSNINAAREKLLASRVASEPRYGAANMQSRVRC</sequence>